<evidence type="ECO:0000256" key="2">
    <source>
        <dbReference type="ARBA" id="ARBA00023052"/>
    </source>
</evidence>
<dbReference type="SUPFAM" id="SSF52467">
    <property type="entry name" value="DHS-like NAD/FAD-binding domain"/>
    <property type="match status" value="1"/>
</dbReference>
<dbReference type="InterPro" id="IPR012000">
    <property type="entry name" value="Thiamin_PyroP_enz_cen_dom"/>
</dbReference>
<dbReference type="PANTHER" id="PTHR18968">
    <property type="entry name" value="THIAMINE PYROPHOSPHATE ENZYMES"/>
    <property type="match status" value="1"/>
</dbReference>
<evidence type="ECO:0000313" key="8">
    <source>
        <dbReference type="Proteomes" id="UP000198281"/>
    </source>
</evidence>
<gene>
    <name evidence="7" type="ORF">SAMN06295912_10368</name>
</gene>
<dbReference type="PANTHER" id="PTHR18968:SF129">
    <property type="entry name" value="ACETOLACTATE SYNTHASE"/>
    <property type="match status" value="1"/>
</dbReference>
<dbReference type="Pfam" id="PF02775">
    <property type="entry name" value="TPP_enzyme_C"/>
    <property type="match status" value="1"/>
</dbReference>
<evidence type="ECO:0000259" key="6">
    <source>
        <dbReference type="Pfam" id="PF02776"/>
    </source>
</evidence>
<evidence type="ECO:0000259" key="5">
    <source>
        <dbReference type="Pfam" id="PF02775"/>
    </source>
</evidence>
<evidence type="ECO:0000256" key="1">
    <source>
        <dbReference type="ARBA" id="ARBA00007812"/>
    </source>
</evidence>
<dbReference type="GO" id="GO:0030976">
    <property type="term" value="F:thiamine pyrophosphate binding"/>
    <property type="evidence" value="ECO:0007669"/>
    <property type="project" value="InterPro"/>
</dbReference>
<dbReference type="RefSeq" id="WP_089218369.1">
    <property type="nucleotide sequence ID" value="NZ_FZOS01000003.1"/>
</dbReference>
<keyword evidence="2 3" id="KW-0786">Thiamine pyrophosphate</keyword>
<dbReference type="InterPro" id="IPR011766">
    <property type="entry name" value="TPP_enzyme_TPP-bd"/>
</dbReference>
<dbReference type="CDD" id="cd07035">
    <property type="entry name" value="TPP_PYR_POX_like"/>
    <property type="match status" value="1"/>
</dbReference>
<dbReference type="Gene3D" id="3.40.50.1220">
    <property type="entry name" value="TPP-binding domain"/>
    <property type="match status" value="1"/>
</dbReference>
<organism evidence="7 8">
    <name type="scientific">Edaphosphingomonas laterariae</name>
    <dbReference type="NCBI Taxonomy" id="861865"/>
    <lineage>
        <taxon>Bacteria</taxon>
        <taxon>Pseudomonadati</taxon>
        <taxon>Pseudomonadota</taxon>
        <taxon>Alphaproteobacteria</taxon>
        <taxon>Sphingomonadales</taxon>
        <taxon>Rhizorhabdaceae</taxon>
        <taxon>Edaphosphingomonas</taxon>
    </lineage>
</organism>
<dbReference type="Pfam" id="PF02776">
    <property type="entry name" value="TPP_enzyme_N"/>
    <property type="match status" value="1"/>
</dbReference>
<reference evidence="8" key="1">
    <citation type="submission" date="2017-06" db="EMBL/GenBank/DDBJ databases">
        <authorList>
            <person name="Varghese N."/>
            <person name="Submissions S."/>
        </authorList>
    </citation>
    <scope>NUCLEOTIDE SEQUENCE [LARGE SCALE GENOMIC DNA]</scope>
    <source>
        <strain evidence="8">LNB2</strain>
    </source>
</reference>
<dbReference type="GO" id="GO:0003984">
    <property type="term" value="F:acetolactate synthase activity"/>
    <property type="evidence" value="ECO:0007669"/>
    <property type="project" value="TreeGrafter"/>
</dbReference>
<accession>A0A239CVC0</accession>
<dbReference type="AlphaFoldDB" id="A0A239CVC0"/>
<dbReference type="InterPro" id="IPR045229">
    <property type="entry name" value="TPP_enz"/>
</dbReference>
<keyword evidence="8" id="KW-1185">Reference proteome</keyword>
<dbReference type="GO" id="GO:0009097">
    <property type="term" value="P:isoleucine biosynthetic process"/>
    <property type="evidence" value="ECO:0007669"/>
    <property type="project" value="TreeGrafter"/>
</dbReference>
<feature type="domain" description="Thiamine pyrophosphate enzyme central" evidence="4">
    <location>
        <begin position="190"/>
        <end position="324"/>
    </location>
</feature>
<dbReference type="SUPFAM" id="SSF52518">
    <property type="entry name" value="Thiamin diphosphate-binding fold (THDP-binding)"/>
    <property type="match status" value="2"/>
</dbReference>
<dbReference type="GO" id="GO:0009099">
    <property type="term" value="P:L-valine biosynthetic process"/>
    <property type="evidence" value="ECO:0007669"/>
    <property type="project" value="TreeGrafter"/>
</dbReference>
<evidence type="ECO:0000313" key="7">
    <source>
        <dbReference type="EMBL" id="SNS24155.1"/>
    </source>
</evidence>
<dbReference type="EMBL" id="FZOS01000003">
    <property type="protein sequence ID" value="SNS24155.1"/>
    <property type="molecule type" value="Genomic_DNA"/>
</dbReference>
<proteinExistence type="inferred from homology"/>
<evidence type="ECO:0000256" key="3">
    <source>
        <dbReference type="RuleBase" id="RU362132"/>
    </source>
</evidence>
<dbReference type="InterPro" id="IPR029035">
    <property type="entry name" value="DHS-like_NAD/FAD-binding_dom"/>
</dbReference>
<dbReference type="GO" id="GO:0050660">
    <property type="term" value="F:flavin adenine dinucleotide binding"/>
    <property type="evidence" value="ECO:0007669"/>
    <property type="project" value="TreeGrafter"/>
</dbReference>
<dbReference type="Pfam" id="PF00205">
    <property type="entry name" value="TPP_enzyme_M"/>
    <property type="match status" value="1"/>
</dbReference>
<comment type="similarity">
    <text evidence="1 3">Belongs to the TPP enzyme family.</text>
</comment>
<name>A0A239CVC0_9SPHN</name>
<feature type="domain" description="Thiamine pyrophosphate enzyme TPP-binding" evidence="5">
    <location>
        <begin position="379"/>
        <end position="524"/>
    </location>
</feature>
<evidence type="ECO:0000259" key="4">
    <source>
        <dbReference type="Pfam" id="PF00205"/>
    </source>
</evidence>
<dbReference type="GO" id="GO:0000287">
    <property type="term" value="F:magnesium ion binding"/>
    <property type="evidence" value="ECO:0007669"/>
    <property type="project" value="InterPro"/>
</dbReference>
<dbReference type="GO" id="GO:0005948">
    <property type="term" value="C:acetolactate synthase complex"/>
    <property type="evidence" value="ECO:0007669"/>
    <property type="project" value="TreeGrafter"/>
</dbReference>
<protein>
    <submittedName>
        <fullName evidence="7">Acetolactate synthase-1/2/3 large subunit</fullName>
    </submittedName>
</protein>
<feature type="domain" description="Thiamine pyrophosphate enzyme N-terminal TPP-binding" evidence="6">
    <location>
        <begin position="5"/>
        <end position="120"/>
    </location>
</feature>
<sequence>MTETTVAQALVTTLRDMGVRHVFGVPSGGWVDYMEALRTTDGIDFVLTSHEGGASFMADVCGRLTGVPGVCFGTFGPGATNLATGVGGALLDRSPLIALSDEMTAPMRGRVTQMGIDHQALFAPITKMTTRLEADKVSDMLAEAAKVALSGRPGSVHVGLPVGLSAAPATPAATGPIAATPPAAASTNAIAALIAAFTAARKPILAVGLGAAHARVGDKVIALAERFGLPIVLTPMAKGLVPEGHGHYAGVLFHALSDVVGQTHAEADLVVAIGYDPVEFNLESWMRDGLAIANIDVEPLDIDAAKHPVAADVTGDIAASLDALLALDAAPRDWDLAAVADRKAETFRRLAPDSNRFGPCAALDVLRDVLPQDGIMACDVGAHTHLIGQKWPTPAPGTQLMSNGWSSMGFGLPAAIAAKLCRPDTPVCAVVGDGGFLMTVGELATAVREKLNIVILVFTDNDLALIRIKQEKKHNPIYGTPVRPEGTIGGPSLFGVPVVTVDNPDALRAALVDGFAADGPVIVEALLDSREYDGLVLHKDKP</sequence>
<dbReference type="Gene3D" id="3.40.50.970">
    <property type="match status" value="2"/>
</dbReference>
<dbReference type="OrthoDB" id="4494979at2"/>
<dbReference type="InterPro" id="IPR029061">
    <property type="entry name" value="THDP-binding"/>
</dbReference>
<dbReference type="InterPro" id="IPR012001">
    <property type="entry name" value="Thiamin_PyroP_enz_TPP-bd_dom"/>
</dbReference>
<dbReference type="Proteomes" id="UP000198281">
    <property type="component" value="Unassembled WGS sequence"/>
</dbReference>